<protein>
    <submittedName>
        <fullName evidence="2">Uncharacterized protein</fullName>
    </submittedName>
</protein>
<dbReference type="EMBL" id="AP012057">
    <property type="protein sequence ID" value="BAN04197.1"/>
    <property type="molecule type" value="Genomic_DNA"/>
</dbReference>
<organism evidence="2 3">
    <name type="scientific">Ilumatobacter coccineus (strain NBRC 103263 / KCTC 29153 / YM16-304)</name>
    <dbReference type="NCBI Taxonomy" id="1313172"/>
    <lineage>
        <taxon>Bacteria</taxon>
        <taxon>Bacillati</taxon>
        <taxon>Actinomycetota</taxon>
        <taxon>Acidimicrobiia</taxon>
        <taxon>Acidimicrobiales</taxon>
        <taxon>Ilumatobacteraceae</taxon>
        <taxon>Ilumatobacter</taxon>
    </lineage>
</organism>
<evidence type="ECO:0000256" key="1">
    <source>
        <dbReference type="SAM" id="MobiDB-lite"/>
    </source>
</evidence>
<feature type="region of interest" description="Disordered" evidence="1">
    <location>
        <begin position="1"/>
        <end position="60"/>
    </location>
</feature>
<evidence type="ECO:0000313" key="3">
    <source>
        <dbReference type="Proteomes" id="UP000011863"/>
    </source>
</evidence>
<dbReference type="KEGG" id="aym:YM304_38830"/>
<evidence type="ECO:0000313" key="2">
    <source>
        <dbReference type="EMBL" id="BAN04197.1"/>
    </source>
</evidence>
<gene>
    <name evidence="2" type="ORF">YM304_38830</name>
</gene>
<sequence length="60" mass="6140">MSPSAGNAAPGRFDRTRSFGGAEDENDEGPTRSGGAFDVVVSTGVDPVTSHFSGESGRPR</sequence>
<accession>A0A6C7EBS8</accession>
<proteinExistence type="predicted"/>
<keyword evidence="3" id="KW-1185">Reference proteome</keyword>
<dbReference type="Proteomes" id="UP000011863">
    <property type="component" value="Chromosome"/>
</dbReference>
<dbReference type="AlphaFoldDB" id="A0A6C7EBS8"/>
<name>A0A6C7EBS8_ILUCY</name>
<reference evidence="2 3" key="1">
    <citation type="journal article" date="2013" name="Int. J. Syst. Evol. Microbiol.">
        <title>Ilumatobacter nonamiense sp. nov. and Ilumatobacter coccineum sp. nov., isolated from seashore sand.</title>
        <authorList>
            <person name="Matsumoto A."/>
            <person name="Kasai H."/>
            <person name="Matsuo Y."/>
            <person name="Shizuri Y."/>
            <person name="Ichikawa N."/>
            <person name="Fujita N."/>
            <person name="Omura S."/>
            <person name="Takahashi Y."/>
        </authorList>
    </citation>
    <scope>NUCLEOTIDE SEQUENCE [LARGE SCALE GENOMIC DNA]</scope>
    <source>
        <strain evidence="3">NBRC 103263 / KCTC 29153 / YM16-304</strain>
    </source>
</reference>